<evidence type="ECO:0008006" key="4">
    <source>
        <dbReference type="Google" id="ProtNLM"/>
    </source>
</evidence>
<evidence type="ECO:0000313" key="2">
    <source>
        <dbReference type="EMBL" id="CAL1593709.1"/>
    </source>
</evidence>
<sequence length="86" mass="9154">MTTLCVALHVIPATSLLCILSLPLCWRGCVPSDLPQTGRVLMGMSLGLQRLPSPRSCPPLADRQAVAPCDLLYGTQVLLQCHLASA</sequence>
<dbReference type="AlphaFoldDB" id="A0AAV2L2B1"/>
<name>A0AAV2L2B1_KNICA</name>
<dbReference type="EMBL" id="OZ035824">
    <property type="protein sequence ID" value="CAL1593709.1"/>
    <property type="molecule type" value="Genomic_DNA"/>
</dbReference>
<feature type="signal peptide" evidence="1">
    <location>
        <begin position="1"/>
        <end position="31"/>
    </location>
</feature>
<evidence type="ECO:0000313" key="3">
    <source>
        <dbReference type="Proteomes" id="UP001497482"/>
    </source>
</evidence>
<organism evidence="2 3">
    <name type="scientific">Knipowitschia caucasica</name>
    <name type="common">Caucasian dwarf goby</name>
    <name type="synonym">Pomatoschistus caucasicus</name>
    <dbReference type="NCBI Taxonomy" id="637954"/>
    <lineage>
        <taxon>Eukaryota</taxon>
        <taxon>Metazoa</taxon>
        <taxon>Chordata</taxon>
        <taxon>Craniata</taxon>
        <taxon>Vertebrata</taxon>
        <taxon>Euteleostomi</taxon>
        <taxon>Actinopterygii</taxon>
        <taxon>Neopterygii</taxon>
        <taxon>Teleostei</taxon>
        <taxon>Neoteleostei</taxon>
        <taxon>Acanthomorphata</taxon>
        <taxon>Gobiaria</taxon>
        <taxon>Gobiiformes</taxon>
        <taxon>Gobioidei</taxon>
        <taxon>Gobiidae</taxon>
        <taxon>Gobiinae</taxon>
        <taxon>Knipowitschia</taxon>
    </lineage>
</organism>
<keyword evidence="1" id="KW-0732">Signal</keyword>
<evidence type="ECO:0000256" key="1">
    <source>
        <dbReference type="SAM" id="SignalP"/>
    </source>
</evidence>
<keyword evidence="3" id="KW-1185">Reference proteome</keyword>
<feature type="chain" id="PRO_5043438683" description="Secreted protein" evidence="1">
    <location>
        <begin position="32"/>
        <end position="86"/>
    </location>
</feature>
<protein>
    <recommendedName>
        <fullName evidence="4">Secreted protein</fullName>
    </recommendedName>
</protein>
<dbReference type="Proteomes" id="UP001497482">
    <property type="component" value="Chromosome 2"/>
</dbReference>
<accession>A0AAV2L2B1</accession>
<proteinExistence type="predicted"/>
<reference evidence="2 3" key="1">
    <citation type="submission" date="2024-04" db="EMBL/GenBank/DDBJ databases">
        <authorList>
            <person name="Waldvogel A.-M."/>
            <person name="Schoenle A."/>
        </authorList>
    </citation>
    <scope>NUCLEOTIDE SEQUENCE [LARGE SCALE GENOMIC DNA]</scope>
</reference>
<gene>
    <name evidence="2" type="ORF">KC01_LOCUS22754</name>
</gene>